<organism evidence="1 2">
    <name type="scientific">Trichoderma harzianum</name>
    <name type="common">Hypocrea lixii</name>
    <dbReference type="NCBI Taxonomy" id="5544"/>
    <lineage>
        <taxon>Eukaryota</taxon>
        <taxon>Fungi</taxon>
        <taxon>Dikarya</taxon>
        <taxon>Ascomycota</taxon>
        <taxon>Pezizomycotina</taxon>
        <taxon>Sordariomycetes</taxon>
        <taxon>Hypocreomycetidae</taxon>
        <taxon>Hypocreales</taxon>
        <taxon>Hypocreaceae</taxon>
        <taxon>Trichoderma</taxon>
    </lineage>
</organism>
<dbReference type="OMA" id="HTGPAFY"/>
<dbReference type="OrthoDB" id="3657563at2759"/>
<comment type="caution">
    <text evidence="1">The sequence shown here is derived from an EMBL/GenBank/DDBJ whole genome shotgun (WGS) entry which is preliminary data.</text>
</comment>
<accession>A0A0F9XTI2</accession>
<dbReference type="Proteomes" id="UP000034112">
    <property type="component" value="Unassembled WGS sequence"/>
</dbReference>
<sequence>MNGLSVPELNRQVVTRYFQEFWTNGNPDIVDELCADNVTVFYPMHGRMVGKNATKECLVKFKQAFPDISFRLLSPFPLIAEENYVVARWFGGGKHTGPAFYDLPVGSLPKPNTGKEMRFSGTTIYKLENGKILEETGEESGLVAMQQLGLIKLNDGFAP</sequence>
<name>A0A0F9XTI2_TRIHA</name>
<evidence type="ECO:0000313" key="2">
    <source>
        <dbReference type="Proteomes" id="UP000034112"/>
    </source>
</evidence>
<dbReference type="Pfam" id="PF07366">
    <property type="entry name" value="SnoaL"/>
    <property type="match status" value="1"/>
</dbReference>
<protein>
    <recommendedName>
        <fullName evidence="3">SnoaL-like domain-containing protein</fullName>
    </recommendedName>
</protein>
<dbReference type="PANTHER" id="PTHR38436:SF1">
    <property type="entry name" value="ESTER CYCLASE"/>
    <property type="match status" value="1"/>
</dbReference>
<dbReference type="SUPFAM" id="SSF54427">
    <property type="entry name" value="NTF2-like"/>
    <property type="match status" value="1"/>
</dbReference>
<gene>
    <name evidence="1" type="ORF">THAR02_00028</name>
</gene>
<dbReference type="Gene3D" id="3.10.450.50">
    <property type="match status" value="1"/>
</dbReference>
<reference evidence="2" key="1">
    <citation type="journal article" date="2015" name="Genome Announc.">
        <title>Draft whole-genome sequence of the biocontrol agent Trichoderma harzianum T6776.</title>
        <authorList>
            <person name="Baroncelli R."/>
            <person name="Piaggeschi G."/>
            <person name="Fiorini L."/>
            <person name="Bertolini E."/>
            <person name="Zapparata A."/>
            <person name="Pe M.E."/>
            <person name="Sarrocco S."/>
            <person name="Vannacci G."/>
        </authorList>
    </citation>
    <scope>NUCLEOTIDE SEQUENCE [LARGE SCALE GENOMIC DNA]</scope>
    <source>
        <strain evidence="2">T6776</strain>
    </source>
</reference>
<proteinExistence type="predicted"/>
<evidence type="ECO:0008006" key="3">
    <source>
        <dbReference type="Google" id="ProtNLM"/>
    </source>
</evidence>
<dbReference type="PANTHER" id="PTHR38436">
    <property type="entry name" value="POLYKETIDE CYCLASE SNOAL-LIKE DOMAIN"/>
    <property type="match status" value="1"/>
</dbReference>
<dbReference type="AlphaFoldDB" id="A0A0F9XTI2"/>
<dbReference type="InterPro" id="IPR009959">
    <property type="entry name" value="Cyclase_SnoaL-like"/>
</dbReference>
<dbReference type="EMBL" id="JOKZ01000001">
    <property type="protein sequence ID" value="KKP07820.1"/>
    <property type="molecule type" value="Genomic_DNA"/>
</dbReference>
<evidence type="ECO:0000313" key="1">
    <source>
        <dbReference type="EMBL" id="KKP07820.1"/>
    </source>
</evidence>
<dbReference type="GO" id="GO:0030638">
    <property type="term" value="P:polyketide metabolic process"/>
    <property type="evidence" value="ECO:0007669"/>
    <property type="project" value="InterPro"/>
</dbReference>
<dbReference type="InterPro" id="IPR032710">
    <property type="entry name" value="NTF2-like_dom_sf"/>
</dbReference>